<accession>A0A2S5TKI1</accession>
<evidence type="ECO:0008006" key="4">
    <source>
        <dbReference type="Google" id="ProtNLM"/>
    </source>
</evidence>
<feature type="transmembrane region" description="Helical" evidence="1">
    <location>
        <begin position="6"/>
        <end position="26"/>
    </location>
</feature>
<name>A0A2S5TKI1_9GAMM</name>
<sequence length="107" mass="11373">MDKNIGLLEWLMSGALGSFIAAAFFREKGPIEMALAVACGMTCAYFIGPYAAEVLNLSSAGQSALGFVTGLTGMFLVGGLINAARVFQRDPWSIWDRLRGRGGPTQP</sequence>
<keyword evidence="1" id="KW-0812">Transmembrane</keyword>
<reference evidence="2 3" key="1">
    <citation type="submission" date="2018-02" db="EMBL/GenBank/DDBJ databases">
        <title>Genome sequencing of Solimonas sp. HR-BB.</title>
        <authorList>
            <person name="Lee Y."/>
            <person name="Jeon C.O."/>
        </authorList>
    </citation>
    <scope>NUCLEOTIDE SEQUENCE [LARGE SCALE GENOMIC DNA]</scope>
    <source>
        <strain evidence="2 3">HR-BB</strain>
    </source>
</reference>
<keyword evidence="3" id="KW-1185">Reference proteome</keyword>
<evidence type="ECO:0000313" key="2">
    <source>
        <dbReference type="EMBL" id="PPE75484.1"/>
    </source>
</evidence>
<evidence type="ECO:0000313" key="3">
    <source>
        <dbReference type="Proteomes" id="UP000238220"/>
    </source>
</evidence>
<keyword evidence="1" id="KW-0472">Membrane</keyword>
<feature type="transmembrane region" description="Helical" evidence="1">
    <location>
        <begin position="33"/>
        <end position="52"/>
    </location>
</feature>
<evidence type="ECO:0000256" key="1">
    <source>
        <dbReference type="SAM" id="Phobius"/>
    </source>
</evidence>
<gene>
    <name evidence="2" type="ORF">C3942_00905</name>
</gene>
<dbReference type="RefSeq" id="WP_104228450.1">
    <property type="nucleotide sequence ID" value="NZ_PSNW01000001.1"/>
</dbReference>
<comment type="caution">
    <text evidence="2">The sequence shown here is derived from an EMBL/GenBank/DDBJ whole genome shotgun (WGS) entry which is preliminary data.</text>
</comment>
<dbReference type="Proteomes" id="UP000238220">
    <property type="component" value="Unassembled WGS sequence"/>
</dbReference>
<feature type="transmembrane region" description="Helical" evidence="1">
    <location>
        <begin position="64"/>
        <end position="87"/>
    </location>
</feature>
<keyword evidence="1" id="KW-1133">Transmembrane helix</keyword>
<organism evidence="2 3">
    <name type="scientific">Solimonas fluminis</name>
    <dbReference type="NCBI Taxonomy" id="2086571"/>
    <lineage>
        <taxon>Bacteria</taxon>
        <taxon>Pseudomonadati</taxon>
        <taxon>Pseudomonadota</taxon>
        <taxon>Gammaproteobacteria</taxon>
        <taxon>Nevskiales</taxon>
        <taxon>Nevskiaceae</taxon>
        <taxon>Solimonas</taxon>
    </lineage>
</organism>
<protein>
    <recommendedName>
        <fullName evidence="4">Holin</fullName>
    </recommendedName>
</protein>
<dbReference type="EMBL" id="PSNW01000001">
    <property type="protein sequence ID" value="PPE75484.1"/>
    <property type="molecule type" value="Genomic_DNA"/>
</dbReference>
<dbReference type="AlphaFoldDB" id="A0A2S5TKI1"/>
<proteinExistence type="predicted"/>